<feature type="domain" description="Dihydroxy-acid/6-phosphogluconate dehydratase N-terminal" evidence="16">
    <location>
        <begin position="35"/>
        <end position="352"/>
    </location>
</feature>
<dbReference type="InterPro" id="IPR020558">
    <property type="entry name" value="DiOHA_6PGluconate_deHydtase_CS"/>
</dbReference>
<dbReference type="SUPFAM" id="SSF143975">
    <property type="entry name" value="IlvD/EDD N-terminal domain-like"/>
    <property type="match status" value="1"/>
</dbReference>
<gene>
    <name evidence="15 18" type="primary">ilvD</name>
    <name evidence="18" type="ORF">AACH06_08255</name>
</gene>
<evidence type="ECO:0000313" key="19">
    <source>
        <dbReference type="Proteomes" id="UP001371218"/>
    </source>
</evidence>
<dbReference type="InterPro" id="IPR050165">
    <property type="entry name" value="DHAD_IlvD/Edd"/>
</dbReference>
<feature type="binding site" evidence="15">
    <location>
        <position position="108"/>
    </location>
    <ligand>
        <name>[2Fe-2S] cluster</name>
        <dbReference type="ChEBI" id="CHEBI:190135"/>
    </ligand>
</feature>
<evidence type="ECO:0000256" key="12">
    <source>
        <dbReference type="ARBA" id="ARBA00029436"/>
    </source>
</evidence>
<dbReference type="InterPro" id="IPR000581">
    <property type="entry name" value="ILV_EDD_N"/>
</dbReference>
<keyword evidence="19" id="KW-1185">Reference proteome</keyword>
<organism evidence="18 19">
    <name type="scientific">Ideonella lacteola</name>
    <dbReference type="NCBI Taxonomy" id="2984193"/>
    <lineage>
        <taxon>Bacteria</taxon>
        <taxon>Pseudomonadati</taxon>
        <taxon>Pseudomonadota</taxon>
        <taxon>Betaproteobacteria</taxon>
        <taxon>Burkholderiales</taxon>
        <taxon>Sphaerotilaceae</taxon>
        <taxon>Ideonella</taxon>
    </lineage>
</organism>
<comment type="catalytic activity">
    <reaction evidence="15">
        <text>(2R,3R)-2,3-dihydroxy-3-methylpentanoate = (S)-3-methyl-2-oxopentanoate + H2O</text>
        <dbReference type="Rhea" id="RHEA:27694"/>
        <dbReference type="ChEBI" id="CHEBI:15377"/>
        <dbReference type="ChEBI" id="CHEBI:35146"/>
        <dbReference type="ChEBI" id="CHEBI:49258"/>
        <dbReference type="EC" id="4.2.1.9"/>
    </reaction>
</comment>
<keyword evidence="8 15" id="KW-0411">Iron-sulfur</keyword>
<feature type="binding site" evidence="15">
    <location>
        <position position="50"/>
    </location>
    <ligand>
        <name>[2Fe-2S] cluster</name>
        <dbReference type="ChEBI" id="CHEBI:190135"/>
    </ligand>
</feature>
<evidence type="ECO:0000256" key="13">
    <source>
        <dbReference type="ARBA" id="ARBA00029437"/>
    </source>
</evidence>
<evidence type="ECO:0000256" key="5">
    <source>
        <dbReference type="ARBA" id="ARBA00022723"/>
    </source>
</evidence>
<comment type="subunit">
    <text evidence="15">Homodimer.</text>
</comment>
<dbReference type="PANTHER" id="PTHR21000">
    <property type="entry name" value="DIHYDROXY-ACID DEHYDRATASE DAD"/>
    <property type="match status" value="1"/>
</dbReference>
<evidence type="ECO:0000256" key="2">
    <source>
        <dbReference type="ARBA" id="ARBA00006486"/>
    </source>
</evidence>
<dbReference type="SUPFAM" id="SSF52016">
    <property type="entry name" value="LeuD/IlvD-like"/>
    <property type="match status" value="1"/>
</dbReference>
<evidence type="ECO:0000256" key="15">
    <source>
        <dbReference type="HAMAP-Rule" id="MF_00012"/>
    </source>
</evidence>
<evidence type="ECO:0000256" key="14">
    <source>
        <dbReference type="ARBA" id="ARBA00029490"/>
    </source>
</evidence>
<comment type="function">
    <text evidence="15">Functions in the biosynthesis of branched-chain amino acids. Catalyzes the dehydration of (2R,3R)-2,3-dihydroxy-3-methylpentanoate (2,3-dihydroxy-3-methylvalerate) into 2-oxo-3-methylpentanoate (2-oxo-3-methylvalerate) and of (2R)-2,3-dihydroxy-3-methylbutanoate (2,3-dihydroxyisovalerate) into 2-oxo-3-methylbutanoate (2-oxoisovalerate), the penultimate precursor to L-isoleucine and L-valine, respectively.</text>
</comment>
<dbReference type="InterPro" id="IPR042096">
    <property type="entry name" value="Dihydro-acid_dehy_C"/>
</dbReference>
<dbReference type="EC" id="4.2.1.9" evidence="14 15"/>
<accession>A0ABU9BLT6</accession>
<comment type="pathway">
    <text evidence="12 15">Amino-acid biosynthesis; L-valine biosynthesis; L-valine from pyruvate: step 3/4.</text>
</comment>
<dbReference type="Gene3D" id="3.50.30.80">
    <property type="entry name" value="IlvD/EDD C-terminal domain-like"/>
    <property type="match status" value="1"/>
</dbReference>
<comment type="pathway">
    <text evidence="13 15">Amino-acid biosynthesis; L-isoleucine biosynthesis; L-isoleucine from 2-oxobutanoate: step 3/4.</text>
</comment>
<protein>
    <recommendedName>
        <fullName evidence="14 15">Dihydroxy-acid dehydratase</fullName>
        <shortName evidence="15">DAD</shortName>
        <ecNumber evidence="14 15">4.2.1.9</ecNumber>
    </recommendedName>
</protein>
<keyword evidence="5 15" id="KW-0479">Metal-binding</keyword>
<dbReference type="Proteomes" id="UP001371218">
    <property type="component" value="Unassembled WGS sequence"/>
</dbReference>
<evidence type="ECO:0000259" key="16">
    <source>
        <dbReference type="Pfam" id="PF00920"/>
    </source>
</evidence>
<comment type="catalytic activity">
    <reaction evidence="11">
        <text>(2R)-2,3-dihydroxy-3-methylbutanoate = 3-methyl-2-oxobutanoate + H2O</text>
        <dbReference type="Rhea" id="RHEA:24809"/>
        <dbReference type="ChEBI" id="CHEBI:11851"/>
        <dbReference type="ChEBI" id="CHEBI:15377"/>
        <dbReference type="ChEBI" id="CHEBI:49072"/>
        <dbReference type="EC" id="4.2.1.9"/>
    </reaction>
    <physiologicalReaction direction="left-to-right" evidence="11">
        <dbReference type="Rhea" id="RHEA:24810"/>
    </physiologicalReaction>
</comment>
<keyword evidence="10 15" id="KW-0100">Branched-chain amino acid biosynthesis</keyword>
<keyword evidence="9 15" id="KW-0456">Lyase</keyword>
<evidence type="ECO:0000256" key="8">
    <source>
        <dbReference type="ARBA" id="ARBA00023014"/>
    </source>
</evidence>
<proteinExistence type="inferred from homology"/>
<feature type="binding site" evidence="15">
    <location>
        <position position="447"/>
    </location>
    <ligand>
        <name>Mg(2+)</name>
        <dbReference type="ChEBI" id="CHEBI:18420"/>
    </ligand>
</feature>
<comment type="caution">
    <text evidence="18">The sequence shown here is derived from an EMBL/GenBank/DDBJ whole genome shotgun (WGS) entry which is preliminary data.</text>
</comment>
<dbReference type="InterPro" id="IPR037237">
    <property type="entry name" value="IlvD/EDD_N"/>
</dbReference>
<feature type="binding site" description="via carbamate group" evidence="15">
    <location>
        <position position="125"/>
    </location>
    <ligand>
        <name>Mg(2+)</name>
        <dbReference type="ChEBI" id="CHEBI:18420"/>
    </ligand>
</feature>
<sequence>MSLNRRSKNITEGVARAPNRSMYYGMGYQEGDFGKPMVGVANGHSTITPCNAGLQKLADAAVIGLKEAGANPQIFGTPTISDGMAMGTEGMKYSLVSREVIADCVETCVGGQWMDGVVVIGGCDKNMPGGMMGMLRANVPSIYVYGGTILPGHYKGQDLNIVSVFEAVGQFSAGKMNEEDFCQIERRAIPGTGSCGGMYTANTMSSAFEALGMSLPYSSTMANVEEEIVASVKHCAQVLVEAIRRDLKPRDIVTKKAIENAVAVIMATGGSTNAVLHFLAIAHAAGVDWTIDDFERVRRKVPVICDLKPSGRFLAIDLHRAGGIPQVMKLLLDAGLIHGDCMTITGKTVAENLADVPSTPPAGQEVIRPISAPMYSEGHLAILKGNLSPEGCVAKITGLKNPVITGPARVFDDEQSALAAIMANQIKAGDVMVLRYLGPKGGPGMPEMLAPTGALIGQGLGESVGLITDGRFSGGTWGMVVGHVAPEAYEGGTIALVQEGDSITIDAHQLKLQLNVDDAEIARRRAAWKAPAPRYTRGVLAKFAKNASSASSGAVLDRFE</sequence>
<keyword evidence="6 15" id="KW-0460">Magnesium</keyword>
<evidence type="ECO:0000256" key="11">
    <source>
        <dbReference type="ARBA" id="ARBA00029304"/>
    </source>
</evidence>
<feature type="binding site" evidence="15">
    <location>
        <position position="82"/>
    </location>
    <ligand>
        <name>Mg(2+)</name>
        <dbReference type="ChEBI" id="CHEBI:18420"/>
    </ligand>
</feature>
<feature type="modified residue" description="N6-carboxylysine" evidence="15">
    <location>
        <position position="125"/>
    </location>
</feature>
<name>A0ABU9BLT6_9BURK</name>
<dbReference type="InterPro" id="IPR004404">
    <property type="entry name" value="DihydroxyA_deHydtase"/>
</dbReference>
<keyword evidence="3 15" id="KW-0028">Amino-acid biosynthesis</keyword>
<evidence type="ECO:0000256" key="10">
    <source>
        <dbReference type="ARBA" id="ARBA00023304"/>
    </source>
</evidence>
<dbReference type="Pfam" id="PF00920">
    <property type="entry name" value="ILVD_EDD_N"/>
    <property type="match status" value="1"/>
</dbReference>
<dbReference type="HAMAP" id="MF_00012">
    <property type="entry name" value="IlvD"/>
    <property type="match status" value="1"/>
</dbReference>
<feature type="domain" description="Dihydroxy-acid/6-phosphogluconate dehydratase C-terminal" evidence="17">
    <location>
        <begin position="365"/>
        <end position="554"/>
    </location>
</feature>
<dbReference type="NCBIfam" id="TIGR00110">
    <property type="entry name" value="ilvD"/>
    <property type="match status" value="1"/>
</dbReference>
<dbReference type="PANTHER" id="PTHR21000:SF5">
    <property type="entry name" value="DIHYDROXY-ACID DEHYDRATASE, MITOCHONDRIAL"/>
    <property type="match status" value="1"/>
</dbReference>
<dbReference type="InterPro" id="IPR056740">
    <property type="entry name" value="ILV_EDD_C"/>
</dbReference>
<dbReference type="Pfam" id="PF24877">
    <property type="entry name" value="ILV_EDD_C"/>
    <property type="match status" value="1"/>
</dbReference>
<comment type="cofactor">
    <cofactor evidence="1 15">
        <name>Mg(2+)</name>
        <dbReference type="ChEBI" id="CHEBI:18420"/>
    </cofactor>
</comment>
<evidence type="ECO:0000256" key="7">
    <source>
        <dbReference type="ARBA" id="ARBA00023004"/>
    </source>
</evidence>
<evidence type="ECO:0000256" key="4">
    <source>
        <dbReference type="ARBA" id="ARBA00022714"/>
    </source>
</evidence>
<keyword evidence="7 15" id="KW-0408">Iron</keyword>
<evidence type="ECO:0000256" key="1">
    <source>
        <dbReference type="ARBA" id="ARBA00001946"/>
    </source>
</evidence>
<dbReference type="PROSITE" id="PS00886">
    <property type="entry name" value="ILVD_EDD_1"/>
    <property type="match status" value="1"/>
</dbReference>
<comment type="similarity">
    <text evidence="2 15">Belongs to the IlvD/Edd family.</text>
</comment>
<comment type="caution">
    <text evidence="15">Lacks conserved residue(s) required for the propagation of feature annotation.</text>
</comment>
<feature type="binding site" evidence="15">
    <location>
        <position position="124"/>
    </location>
    <ligand>
        <name>Mg(2+)</name>
        <dbReference type="ChEBI" id="CHEBI:18420"/>
    </ligand>
</feature>
<reference evidence="18 19" key="1">
    <citation type="submission" date="2024-04" db="EMBL/GenBank/DDBJ databases">
        <title>Novel species of the genus Ideonella isolated from streams.</title>
        <authorList>
            <person name="Lu H."/>
        </authorList>
    </citation>
    <scope>NUCLEOTIDE SEQUENCE [LARGE SCALE GENOMIC DNA]</scope>
    <source>
        <strain evidence="18 19">DXS29W</strain>
    </source>
</reference>
<evidence type="ECO:0000256" key="3">
    <source>
        <dbReference type="ARBA" id="ARBA00022605"/>
    </source>
</evidence>
<evidence type="ECO:0000259" key="17">
    <source>
        <dbReference type="Pfam" id="PF24877"/>
    </source>
</evidence>
<dbReference type="EMBL" id="JBBUTG010000004">
    <property type="protein sequence ID" value="MEK8030801.1"/>
    <property type="molecule type" value="Genomic_DNA"/>
</dbReference>
<evidence type="ECO:0000313" key="18">
    <source>
        <dbReference type="EMBL" id="MEK8030801.1"/>
    </source>
</evidence>
<dbReference type="GO" id="GO:0004160">
    <property type="term" value="F:dihydroxy-acid dehydratase activity"/>
    <property type="evidence" value="ECO:0007669"/>
    <property type="project" value="UniProtKB-EC"/>
</dbReference>
<feature type="active site" description="Proton acceptor" evidence="15">
    <location>
        <position position="473"/>
    </location>
</feature>
<dbReference type="NCBIfam" id="NF002068">
    <property type="entry name" value="PRK00911.1"/>
    <property type="match status" value="1"/>
</dbReference>
<dbReference type="PROSITE" id="PS00887">
    <property type="entry name" value="ILVD_EDD_2"/>
    <property type="match status" value="1"/>
</dbReference>
<keyword evidence="4 15" id="KW-0001">2Fe-2S</keyword>
<comment type="cofactor">
    <cofactor evidence="15">
        <name>[2Fe-2S] cluster</name>
        <dbReference type="ChEBI" id="CHEBI:190135"/>
    </cofactor>
    <text evidence="15">Binds 1 [2Fe-2S] cluster per subunit. This cluster acts as a Lewis acid cofactor.</text>
</comment>
<evidence type="ECO:0000256" key="9">
    <source>
        <dbReference type="ARBA" id="ARBA00023239"/>
    </source>
</evidence>
<dbReference type="RefSeq" id="WP_341425174.1">
    <property type="nucleotide sequence ID" value="NZ_JBBUTG010000004.1"/>
</dbReference>
<evidence type="ECO:0000256" key="6">
    <source>
        <dbReference type="ARBA" id="ARBA00022842"/>
    </source>
</evidence>